<dbReference type="RefSeq" id="NP_001402522.1">
    <property type="nucleotide sequence ID" value="NM_001415220.1"/>
</dbReference>
<reference evidence="1 2" key="2">
    <citation type="journal article" date="2009" name="BMC Genomics">
        <title>Identification of transcriptional signals in Encephalitozoon cuniculi widespread among Microsporidia phylum: support for accurate structural genome annotation.</title>
        <authorList>
            <person name="Peyretaillade E."/>
            <person name="Goncalves O."/>
            <person name="Terrat S."/>
            <person name="Dugat-Bony E."/>
            <person name="Wincker P."/>
            <person name="Cornman R.S."/>
            <person name="Evans J.D."/>
            <person name="Delbac F."/>
            <person name="Peyret P."/>
        </authorList>
    </citation>
    <scope>NUCLEOTIDE SEQUENCE [LARGE SCALE GENOMIC DNA]</scope>
    <source>
        <strain evidence="1 2">GB-M1</strain>
    </source>
</reference>
<dbReference type="HOGENOM" id="CLU_204781_0_0_1"/>
<accession>I7L4H9</accession>
<protein>
    <submittedName>
        <fullName evidence="1">ECU08_0575 protein</fullName>
    </submittedName>
</protein>
<dbReference type="OrthoDB" id="2192419at2759"/>
<dbReference type="AlphaFoldDB" id="I7L4H9"/>
<dbReference type="Proteomes" id="UP000000819">
    <property type="component" value="Chromosome VIII"/>
</dbReference>
<dbReference type="VEuPathDB" id="MicrosporidiaDB:ECU08_0575"/>
<organism evidence="1 2">
    <name type="scientific">Encephalitozoon cuniculi (strain GB-M1)</name>
    <name type="common">Microsporidian parasite</name>
    <dbReference type="NCBI Taxonomy" id="284813"/>
    <lineage>
        <taxon>Eukaryota</taxon>
        <taxon>Fungi</taxon>
        <taxon>Fungi incertae sedis</taxon>
        <taxon>Microsporidia</taxon>
        <taxon>Unikaryonidae</taxon>
        <taxon>Encephalitozoon</taxon>
    </lineage>
</organism>
<sequence>MESPEILRRLKEVATRSKELDSKLQETNHSFEYCADAVSEMEVVSDKVAKVFALYKDLVDLLNKYNASC</sequence>
<dbReference type="EMBL" id="AL590448">
    <property type="protein sequence ID" value="CCI73965.1"/>
    <property type="molecule type" value="Genomic_DNA"/>
</dbReference>
<proteinExistence type="predicted"/>
<gene>
    <name evidence="1" type="ordered locus">ECU08_0575</name>
</gene>
<dbReference type="InParanoid" id="I7L4H9"/>
<dbReference type="KEGG" id="ecu:ECU08_0575"/>
<reference evidence="1 2" key="1">
    <citation type="journal article" date="2001" name="Nature">
        <title>Genome sequence and gene compaction of the eukaryote parasite Encephalitozoon cuniculi.</title>
        <authorList>
            <person name="Katinka M.D."/>
            <person name="Duprat S."/>
            <person name="Cornillot E."/>
            <person name="Metenier G."/>
            <person name="Thomarat F."/>
            <person name="Prensier G."/>
            <person name="Barbe V."/>
            <person name="Peyretaillade E."/>
            <person name="Brottier P."/>
            <person name="Wincker P."/>
            <person name="Delbac F."/>
            <person name="El Alaoui H."/>
            <person name="Peyret P."/>
            <person name="Saurin W."/>
            <person name="Gouy M."/>
            <person name="Weissenbach J."/>
            <person name="Vivares C.P."/>
        </authorList>
    </citation>
    <scope>NUCLEOTIDE SEQUENCE [LARGE SCALE GENOMIC DNA]</scope>
    <source>
        <strain evidence="1 2">GB-M1</strain>
    </source>
</reference>
<evidence type="ECO:0000313" key="1">
    <source>
        <dbReference type="EMBL" id="CCI73965.1"/>
    </source>
</evidence>
<evidence type="ECO:0000313" key="2">
    <source>
        <dbReference type="Proteomes" id="UP000000819"/>
    </source>
</evidence>
<keyword evidence="2" id="KW-1185">Reference proteome</keyword>
<dbReference type="GeneID" id="77136396"/>
<name>I7L4H9_ENCCU</name>